<keyword evidence="1" id="KW-0732">Signal</keyword>
<evidence type="ECO:0000313" key="4">
    <source>
        <dbReference type="Proteomes" id="UP000183788"/>
    </source>
</evidence>
<dbReference type="PROSITE" id="PS51257">
    <property type="entry name" value="PROKAR_LIPOPROTEIN"/>
    <property type="match status" value="1"/>
</dbReference>
<accession>A0A1K1NH00</accession>
<evidence type="ECO:0000256" key="1">
    <source>
        <dbReference type="SAM" id="SignalP"/>
    </source>
</evidence>
<dbReference type="STRING" id="1004.SAMN05661012_01309"/>
<dbReference type="EMBL" id="FPIZ01000003">
    <property type="protein sequence ID" value="SFW34720.1"/>
    <property type="molecule type" value="Genomic_DNA"/>
</dbReference>
<protein>
    <submittedName>
        <fullName evidence="2">Uncharacterized protein</fullName>
    </submittedName>
</protein>
<organism evidence="2 4">
    <name type="scientific">Chitinophaga sancti</name>
    <dbReference type="NCBI Taxonomy" id="1004"/>
    <lineage>
        <taxon>Bacteria</taxon>
        <taxon>Pseudomonadati</taxon>
        <taxon>Bacteroidota</taxon>
        <taxon>Chitinophagia</taxon>
        <taxon>Chitinophagales</taxon>
        <taxon>Chitinophagaceae</taxon>
        <taxon>Chitinophaga</taxon>
    </lineage>
</organism>
<dbReference type="EMBL" id="CP140154">
    <property type="protein sequence ID" value="WQG91150.1"/>
    <property type="molecule type" value="Genomic_DNA"/>
</dbReference>
<feature type="chain" id="PRO_5011978381" evidence="1">
    <location>
        <begin position="19"/>
        <end position="327"/>
    </location>
</feature>
<name>A0A1K1NH00_9BACT</name>
<dbReference type="RefSeq" id="WP_072358092.1">
    <property type="nucleotide sequence ID" value="NZ_CBHWAX010000085.1"/>
</dbReference>
<dbReference type="OrthoDB" id="796457at2"/>
<sequence>MKHTYVGGLMLISALFFAACGKETTKSAPDTSPLNTTAVAASDADHTGMVLTPGGWRPSEKVSRLEQGQHLDVQDGRLRAIDDATGKVSKDFGAIHADAGSLPDYPGNVNSASPLARKVKPLNSGWIAYTYWTNPVSTPISYFSTTWTVPPAPSTSNGQTVFMFNGLQNSSYILQPVLQWGPSAAGGGNYWAIANWYVDGSNGTAIFSNLVRVSAGTSLTGIMTLTGSSGSNYSYSSVFTGYPSINLTVSNVQKLYWAAESLEVYYPVVCTDYPNTTKTTFSNIQIQLQGGSQAALSWSTANAVTDCGQHATVVANGTPNGVVDIYY</sequence>
<keyword evidence="5" id="KW-1185">Reference proteome</keyword>
<feature type="signal peptide" evidence="1">
    <location>
        <begin position="1"/>
        <end position="18"/>
    </location>
</feature>
<dbReference type="AlphaFoldDB" id="A0A1K1NH00"/>
<evidence type="ECO:0000313" key="3">
    <source>
        <dbReference type="EMBL" id="WQG91150.1"/>
    </source>
</evidence>
<reference evidence="3 5" key="2">
    <citation type="submission" date="2023-11" db="EMBL/GenBank/DDBJ databases">
        <title>MicrobeMod: A computational toolkit for identifying prokaryotic methylation and restriction-modification with nanopore sequencing.</title>
        <authorList>
            <person name="Crits-Christoph A."/>
            <person name="Kang S.C."/>
            <person name="Lee H."/>
            <person name="Ostrov N."/>
        </authorList>
    </citation>
    <scope>NUCLEOTIDE SEQUENCE [LARGE SCALE GENOMIC DNA]</scope>
    <source>
        <strain evidence="3 5">ATCC 23090</strain>
    </source>
</reference>
<reference evidence="2 4" key="1">
    <citation type="submission" date="2016-11" db="EMBL/GenBank/DDBJ databases">
        <authorList>
            <person name="Jaros S."/>
            <person name="Januszkiewicz K."/>
            <person name="Wedrychowicz H."/>
        </authorList>
    </citation>
    <scope>NUCLEOTIDE SEQUENCE [LARGE SCALE GENOMIC DNA]</scope>
    <source>
        <strain evidence="2 4">DSM 784</strain>
    </source>
</reference>
<evidence type="ECO:0000313" key="2">
    <source>
        <dbReference type="EMBL" id="SFW34720.1"/>
    </source>
</evidence>
<dbReference type="Proteomes" id="UP001326715">
    <property type="component" value="Chromosome"/>
</dbReference>
<evidence type="ECO:0000313" key="5">
    <source>
        <dbReference type="Proteomes" id="UP001326715"/>
    </source>
</evidence>
<dbReference type="Proteomes" id="UP000183788">
    <property type="component" value="Unassembled WGS sequence"/>
</dbReference>
<gene>
    <name evidence="2" type="ORF">SAMN05661012_01309</name>
    <name evidence="3" type="ORF">SR876_06545</name>
</gene>
<proteinExistence type="predicted"/>